<dbReference type="EMBL" id="JABFAE010000006">
    <property type="protein sequence ID" value="MBA0829513.1"/>
    <property type="molecule type" value="Genomic_DNA"/>
</dbReference>
<protein>
    <submittedName>
        <fullName evidence="2">Uncharacterized protein</fullName>
    </submittedName>
</protein>
<organism evidence="2 3">
    <name type="scientific">Gossypium armourianum</name>
    <dbReference type="NCBI Taxonomy" id="34283"/>
    <lineage>
        <taxon>Eukaryota</taxon>
        <taxon>Viridiplantae</taxon>
        <taxon>Streptophyta</taxon>
        <taxon>Embryophyta</taxon>
        <taxon>Tracheophyta</taxon>
        <taxon>Spermatophyta</taxon>
        <taxon>Magnoliopsida</taxon>
        <taxon>eudicotyledons</taxon>
        <taxon>Gunneridae</taxon>
        <taxon>Pentapetalae</taxon>
        <taxon>rosids</taxon>
        <taxon>malvids</taxon>
        <taxon>Malvales</taxon>
        <taxon>Malvaceae</taxon>
        <taxon>Malvoideae</taxon>
        <taxon>Gossypium</taxon>
    </lineage>
</organism>
<evidence type="ECO:0000256" key="1">
    <source>
        <dbReference type="SAM" id="Phobius"/>
    </source>
</evidence>
<dbReference type="AlphaFoldDB" id="A0A7J9J5Y2"/>
<reference evidence="2 3" key="1">
    <citation type="journal article" date="2019" name="Genome Biol. Evol.">
        <title>Insights into the evolution of the New World diploid cottons (Gossypium, subgenus Houzingenia) based on genome sequencing.</title>
        <authorList>
            <person name="Grover C.E."/>
            <person name="Arick M.A. 2nd"/>
            <person name="Thrash A."/>
            <person name="Conover J.L."/>
            <person name="Sanders W.S."/>
            <person name="Peterson D.G."/>
            <person name="Frelichowski J.E."/>
            <person name="Scheffler J.A."/>
            <person name="Scheffler B.E."/>
            <person name="Wendel J.F."/>
        </authorList>
    </citation>
    <scope>NUCLEOTIDE SEQUENCE [LARGE SCALE GENOMIC DNA]</scope>
    <source>
        <strain evidence="2">6</strain>
        <tissue evidence="2">Leaf</tissue>
    </source>
</reference>
<name>A0A7J9J5Y2_9ROSI</name>
<keyword evidence="3" id="KW-1185">Reference proteome</keyword>
<feature type="transmembrane region" description="Helical" evidence="1">
    <location>
        <begin position="12"/>
        <end position="33"/>
    </location>
</feature>
<sequence length="58" mass="7030">MKMQPLRMDHELLYWMLQVLFLLCNMLIIVPYVRKSTVLIQLGHQVVIWTIHQSSTRY</sequence>
<evidence type="ECO:0000313" key="3">
    <source>
        <dbReference type="Proteomes" id="UP000593575"/>
    </source>
</evidence>
<keyword evidence="1" id="KW-0472">Membrane</keyword>
<comment type="caution">
    <text evidence="2">The sequence shown here is derived from an EMBL/GenBank/DDBJ whole genome shotgun (WGS) entry which is preliminary data.</text>
</comment>
<keyword evidence="1" id="KW-0812">Transmembrane</keyword>
<gene>
    <name evidence="2" type="ORF">Goarm_014117</name>
</gene>
<dbReference type="Proteomes" id="UP000593575">
    <property type="component" value="Unassembled WGS sequence"/>
</dbReference>
<evidence type="ECO:0000313" key="2">
    <source>
        <dbReference type="EMBL" id="MBA0829513.1"/>
    </source>
</evidence>
<proteinExistence type="predicted"/>
<keyword evidence="1" id="KW-1133">Transmembrane helix</keyword>
<accession>A0A7J9J5Y2</accession>